<dbReference type="CDD" id="cd05195">
    <property type="entry name" value="enoyl_red"/>
    <property type="match status" value="1"/>
</dbReference>
<dbReference type="Pfam" id="PF00698">
    <property type="entry name" value="Acyl_transf_1"/>
    <property type="match status" value="1"/>
</dbReference>
<dbReference type="InterPro" id="IPR057326">
    <property type="entry name" value="KR_dom"/>
</dbReference>
<dbReference type="SMART" id="SM00827">
    <property type="entry name" value="PKS_AT"/>
    <property type="match status" value="1"/>
</dbReference>
<evidence type="ECO:0000256" key="3">
    <source>
        <dbReference type="ARBA" id="ARBA00022553"/>
    </source>
</evidence>
<keyword evidence="2" id="KW-0596">Phosphopantetheine</keyword>
<reference evidence="12" key="2">
    <citation type="submission" date="2020-09" db="EMBL/GenBank/DDBJ databases">
        <authorList>
            <person name="Sun Q."/>
            <person name="Zhou Y."/>
        </authorList>
    </citation>
    <scope>NUCLEOTIDE SEQUENCE</scope>
    <source>
        <strain evidence="12">CGMCC 4.7201</strain>
    </source>
</reference>
<comment type="caution">
    <text evidence="12">The sequence shown here is derived from an EMBL/GenBank/DDBJ whole genome shotgun (WGS) entry which is preliminary data.</text>
</comment>
<dbReference type="InterPro" id="IPR013968">
    <property type="entry name" value="PKS_KR"/>
</dbReference>
<dbReference type="SUPFAM" id="SSF50129">
    <property type="entry name" value="GroES-like"/>
    <property type="match status" value="1"/>
</dbReference>
<evidence type="ECO:0000256" key="4">
    <source>
        <dbReference type="ARBA" id="ARBA00022679"/>
    </source>
</evidence>
<name>A0A917ZXF4_9ACTN</name>
<dbReference type="InterPro" id="IPR016036">
    <property type="entry name" value="Malonyl_transacylase_ACP-bd"/>
</dbReference>
<dbReference type="SUPFAM" id="SSF55048">
    <property type="entry name" value="Probable ACP-binding domain of malonyl-CoA ACP transacylase"/>
    <property type="match status" value="1"/>
</dbReference>
<evidence type="ECO:0000256" key="1">
    <source>
        <dbReference type="ARBA" id="ARBA00004792"/>
    </source>
</evidence>
<keyword evidence="6" id="KW-0511">Multifunctional enzyme</keyword>
<dbReference type="GO" id="GO:0006633">
    <property type="term" value="P:fatty acid biosynthetic process"/>
    <property type="evidence" value="ECO:0007669"/>
    <property type="project" value="TreeGrafter"/>
</dbReference>
<evidence type="ECO:0000259" key="9">
    <source>
        <dbReference type="PROSITE" id="PS50075"/>
    </source>
</evidence>
<dbReference type="SUPFAM" id="SSF47336">
    <property type="entry name" value="ACP-like"/>
    <property type="match status" value="1"/>
</dbReference>
<dbReference type="InterPro" id="IPR016039">
    <property type="entry name" value="Thiolase-like"/>
</dbReference>
<feature type="region of interest" description="N-terminal hotdog fold" evidence="7">
    <location>
        <begin position="907"/>
        <end position="1031"/>
    </location>
</feature>
<proteinExistence type="predicted"/>
<evidence type="ECO:0000256" key="8">
    <source>
        <dbReference type="SAM" id="MobiDB-lite"/>
    </source>
</evidence>
<dbReference type="InterPro" id="IPR032821">
    <property type="entry name" value="PKS_assoc"/>
</dbReference>
<dbReference type="GO" id="GO:0004312">
    <property type="term" value="F:fatty acid synthase activity"/>
    <property type="evidence" value="ECO:0007669"/>
    <property type="project" value="TreeGrafter"/>
</dbReference>
<dbReference type="InterPro" id="IPR049552">
    <property type="entry name" value="PKS_DH_N"/>
</dbReference>
<dbReference type="FunFam" id="3.40.50.720:FF:000209">
    <property type="entry name" value="Polyketide synthase Pks12"/>
    <property type="match status" value="1"/>
</dbReference>
<dbReference type="Pfam" id="PF02801">
    <property type="entry name" value="Ketoacyl-synt_C"/>
    <property type="match status" value="1"/>
</dbReference>
<feature type="active site" description="Proton acceptor; for dehydratase activity" evidence="7">
    <location>
        <position position="940"/>
    </location>
</feature>
<dbReference type="GO" id="GO:0031177">
    <property type="term" value="F:phosphopantetheine binding"/>
    <property type="evidence" value="ECO:0007669"/>
    <property type="project" value="InterPro"/>
</dbReference>
<dbReference type="InterPro" id="IPR042104">
    <property type="entry name" value="PKS_dehydratase_sf"/>
</dbReference>
<dbReference type="Pfam" id="PF21089">
    <property type="entry name" value="PKS_DH_N"/>
    <property type="match status" value="1"/>
</dbReference>
<dbReference type="PANTHER" id="PTHR43775:SF37">
    <property type="entry name" value="SI:DKEY-61P9.11"/>
    <property type="match status" value="1"/>
</dbReference>
<feature type="domain" description="Carrier" evidence="9">
    <location>
        <begin position="2041"/>
        <end position="2118"/>
    </location>
</feature>
<keyword evidence="5" id="KW-0045">Antibiotic biosynthesis</keyword>
<dbReference type="InterPro" id="IPR016035">
    <property type="entry name" value="Acyl_Trfase/lysoPLipase"/>
</dbReference>
<gene>
    <name evidence="12" type="primary">msl3</name>
    <name evidence="12" type="ORF">GCM10012280_64030</name>
</gene>
<evidence type="ECO:0000256" key="2">
    <source>
        <dbReference type="ARBA" id="ARBA00022450"/>
    </source>
</evidence>
<dbReference type="Pfam" id="PF08659">
    <property type="entry name" value="KR"/>
    <property type="match status" value="1"/>
</dbReference>
<dbReference type="PANTHER" id="PTHR43775">
    <property type="entry name" value="FATTY ACID SYNTHASE"/>
    <property type="match status" value="1"/>
</dbReference>
<feature type="domain" description="Ketosynthase family 3 (KS3)" evidence="10">
    <location>
        <begin position="11"/>
        <end position="431"/>
    </location>
</feature>
<dbReference type="Pfam" id="PF00550">
    <property type="entry name" value="PP-binding"/>
    <property type="match status" value="1"/>
</dbReference>
<dbReference type="Pfam" id="PF16197">
    <property type="entry name" value="KAsynt_C_assoc"/>
    <property type="match status" value="1"/>
</dbReference>
<dbReference type="RefSeq" id="WP_189135346.1">
    <property type="nucleotide sequence ID" value="NZ_BMMS01000041.1"/>
</dbReference>
<evidence type="ECO:0000259" key="10">
    <source>
        <dbReference type="PROSITE" id="PS52004"/>
    </source>
</evidence>
<evidence type="ECO:0000256" key="7">
    <source>
        <dbReference type="PROSITE-ProRule" id="PRU01363"/>
    </source>
</evidence>
<dbReference type="GO" id="GO:0005886">
    <property type="term" value="C:plasma membrane"/>
    <property type="evidence" value="ECO:0007669"/>
    <property type="project" value="TreeGrafter"/>
</dbReference>
<dbReference type="SUPFAM" id="SSF52151">
    <property type="entry name" value="FabD/lysophospholipase-like"/>
    <property type="match status" value="1"/>
</dbReference>
<dbReference type="InterPro" id="IPR013154">
    <property type="entry name" value="ADH-like_N"/>
</dbReference>
<reference evidence="12" key="1">
    <citation type="journal article" date="2014" name="Int. J. Syst. Evol. Microbiol.">
        <title>Complete genome sequence of Corynebacterium casei LMG S-19264T (=DSM 44701T), isolated from a smear-ripened cheese.</title>
        <authorList>
            <consortium name="US DOE Joint Genome Institute (JGI-PGF)"/>
            <person name="Walter F."/>
            <person name="Albersmeier A."/>
            <person name="Kalinowski J."/>
            <person name="Ruckert C."/>
        </authorList>
    </citation>
    <scope>NUCLEOTIDE SEQUENCE</scope>
    <source>
        <strain evidence="12">CGMCC 4.7201</strain>
    </source>
</reference>
<dbReference type="EMBL" id="BMMS01000041">
    <property type="protein sequence ID" value="GGO98880.1"/>
    <property type="molecule type" value="Genomic_DNA"/>
</dbReference>
<dbReference type="SMART" id="SM00823">
    <property type="entry name" value="PKS_PP"/>
    <property type="match status" value="1"/>
</dbReference>
<feature type="domain" description="PKS/mFAS DH" evidence="11">
    <location>
        <begin position="907"/>
        <end position="1191"/>
    </location>
</feature>
<dbReference type="Pfam" id="PF00109">
    <property type="entry name" value="ketoacyl-synt"/>
    <property type="match status" value="1"/>
</dbReference>
<dbReference type="InterPro" id="IPR036736">
    <property type="entry name" value="ACP-like_sf"/>
</dbReference>
<dbReference type="GO" id="GO:0071770">
    <property type="term" value="P:DIM/DIP cell wall layer assembly"/>
    <property type="evidence" value="ECO:0007669"/>
    <property type="project" value="TreeGrafter"/>
</dbReference>
<feature type="region of interest" description="Disordered" evidence="8">
    <location>
        <begin position="44"/>
        <end position="70"/>
    </location>
</feature>
<dbReference type="Gene3D" id="3.40.366.10">
    <property type="entry name" value="Malonyl-Coenzyme A Acyl Carrier Protein, domain 2"/>
    <property type="match status" value="1"/>
</dbReference>
<dbReference type="Gene3D" id="3.40.47.10">
    <property type="match status" value="1"/>
</dbReference>
<accession>A0A917ZXF4</accession>
<dbReference type="SMART" id="SM00829">
    <property type="entry name" value="PKS_ER"/>
    <property type="match status" value="1"/>
</dbReference>
<dbReference type="SMART" id="SM00826">
    <property type="entry name" value="PKS_DH"/>
    <property type="match status" value="1"/>
</dbReference>
<dbReference type="InterPro" id="IPR020841">
    <property type="entry name" value="PKS_Beta-ketoAc_synthase_dom"/>
</dbReference>
<dbReference type="Gene3D" id="3.10.129.110">
    <property type="entry name" value="Polyketide synthase dehydratase"/>
    <property type="match status" value="1"/>
</dbReference>
<dbReference type="InterPro" id="IPR014030">
    <property type="entry name" value="Ketoacyl_synth_N"/>
</dbReference>
<dbReference type="InterPro" id="IPR020806">
    <property type="entry name" value="PKS_PP-bd"/>
</dbReference>
<evidence type="ECO:0000313" key="13">
    <source>
        <dbReference type="Proteomes" id="UP000641932"/>
    </source>
</evidence>
<dbReference type="InterPro" id="IPR049900">
    <property type="entry name" value="PKS_mFAS_DH"/>
</dbReference>
<dbReference type="Proteomes" id="UP000641932">
    <property type="component" value="Unassembled WGS sequence"/>
</dbReference>
<feature type="region of interest" description="C-terminal hotdog fold" evidence="7">
    <location>
        <begin position="1046"/>
        <end position="1191"/>
    </location>
</feature>
<dbReference type="Gene3D" id="3.90.180.10">
    <property type="entry name" value="Medium-chain alcohol dehydrogenases, catalytic domain"/>
    <property type="match status" value="1"/>
</dbReference>
<dbReference type="InterPro" id="IPR009081">
    <property type="entry name" value="PP-bd_ACP"/>
</dbReference>
<dbReference type="CDD" id="cd00833">
    <property type="entry name" value="PKS"/>
    <property type="match status" value="1"/>
</dbReference>
<dbReference type="Gene3D" id="3.30.70.3290">
    <property type="match status" value="1"/>
</dbReference>
<dbReference type="Pfam" id="PF08240">
    <property type="entry name" value="ADH_N"/>
    <property type="match status" value="1"/>
</dbReference>
<dbReference type="InterPro" id="IPR020807">
    <property type="entry name" value="PKS_DH"/>
</dbReference>
<evidence type="ECO:0000256" key="6">
    <source>
        <dbReference type="ARBA" id="ARBA00023268"/>
    </source>
</evidence>
<dbReference type="InterPro" id="IPR001227">
    <property type="entry name" value="Ac_transferase_dom_sf"/>
</dbReference>
<dbReference type="InterPro" id="IPR049551">
    <property type="entry name" value="PKS_DH_C"/>
</dbReference>
<dbReference type="Gene3D" id="3.40.50.720">
    <property type="entry name" value="NAD(P)-binding Rossmann-like Domain"/>
    <property type="match status" value="3"/>
</dbReference>
<dbReference type="InterPro" id="IPR050091">
    <property type="entry name" value="PKS_NRPS_Biosynth_Enz"/>
</dbReference>
<dbReference type="InterPro" id="IPR014043">
    <property type="entry name" value="Acyl_transferase_dom"/>
</dbReference>
<dbReference type="GO" id="GO:0017000">
    <property type="term" value="P:antibiotic biosynthetic process"/>
    <property type="evidence" value="ECO:0007669"/>
    <property type="project" value="UniProtKB-KW"/>
</dbReference>
<dbReference type="Pfam" id="PF14765">
    <property type="entry name" value="PS-DH"/>
    <property type="match status" value="1"/>
</dbReference>
<dbReference type="SUPFAM" id="SSF53901">
    <property type="entry name" value="Thiolase-like"/>
    <property type="match status" value="1"/>
</dbReference>
<evidence type="ECO:0000259" key="11">
    <source>
        <dbReference type="PROSITE" id="PS52019"/>
    </source>
</evidence>
<dbReference type="SUPFAM" id="SSF51735">
    <property type="entry name" value="NAD(P)-binding Rossmann-fold domains"/>
    <property type="match status" value="3"/>
</dbReference>
<dbReference type="Pfam" id="PF13602">
    <property type="entry name" value="ADH_zinc_N_2"/>
    <property type="match status" value="1"/>
</dbReference>
<dbReference type="PROSITE" id="PS52019">
    <property type="entry name" value="PKS_MFAS_DH"/>
    <property type="match status" value="1"/>
</dbReference>
<feature type="active site" description="Proton donor; for dehydratase activity" evidence="7">
    <location>
        <position position="1109"/>
    </location>
</feature>
<keyword evidence="3" id="KW-0597">Phosphoprotein</keyword>
<keyword evidence="13" id="KW-1185">Reference proteome</keyword>
<sequence>MSQHLHASGATGAVAVVGMGCRLPGGVDCPAALWRLLVDGRDAVGRPPPERTGSGPGIAPGRPDGEAPRWGGYLDDVSGFDADFFAVPGPEADALDPQHRLLLEVVWEALEHAGLPPERLDGTPTGVFAGLGRGDYNDRLTERLQEFDGAVPANERSAAVGRISRLLGLRGPSMAVDTGGSSSLVALHLACQSLRAGECGLALAAGVTLMLRDRTAQPLSGAGPLSPTGRCRAFDAAADGFVRGEGCAAVVLKRLEDAVRDRDRVLAVVRGSAVNQEGRRRHGSAAPCASAQRALLEQALARAGCDPRDVAMVEAHGTGAPDADPVEFAGLARVYGSGPGRCALTSVKTNVGHLEPAAGVTGLIKAVMCLQHAIVPPNLHFNRWNPAITAVGTRLFVPTEPTRWPLRTRSRLAAVSSFGSAGTHAHVVLEQAPPGRMSRRVPRQRQPAPVAPEVFLVPAGSSAALPSAAVRLAEWVENDGAAVPLRDIAHTLALRRSPGRGRLAVTARSHGELSRALRAFAARRAESGTVVTGEVRSAVPSRPVWVFSGQGSQWAGMGRAMLACESAFASALAALDPLIAREAGFSVLEVVRGGERVRGCARVQPVLFALQIALAATWRAHGVEPAAVIGHSMGEVAAAVVAGALSPADGVRVICRRSALMTRIAGEGTMASVALDAAAVEAELAASGASGSVGLAVLSAPDSTVVAGETAQVERLVCAWQSCGVPTSLVAVDVASHSPQVEPLLAPLRDSLEAIAPRRPEVPFYSTVLDDPRGVPAFDADYWCANLRAPVRFTTAVAAAARDGHLVYVEVSPHPVVTHSVVRGLRDLVDDAVVLPTLRRDEDEPATFRGQLAALHCAGAAVDWSVLYGDGDLADVPTIAFDRKPHWVEAAAVEPKAPGAGPGRRGGALSGSHVEVPGEPVRHCWRADAGTAALPWLADHRVHGAPVLAGAVHHAVALTAACQVFDASPRSVEVTGIRFLEPLRLGERTEISTTVTLIAPDSAECEILGRGDDGSWTRLSTCVLRLLPLPSDPHSAPVQTLTLRHPLTLGPAALYDTLSARGLEHGPAFQGVLDLHASRLGDSFWARVEVPAAARAPGHALRVHPVLVDLCAQVVVAGLIQESGRGPVLPVHMESVRVLGDPTAAVYCHARVTGTTAEAIVGHVRLLDETGRPVLSIDGLRFARHRRRDDDEADAWFLDIGWHRAPRPRPPREDASGVWLVIGESDGSARALAGALHSAGARTEVWDEPVRDVRLGTLRDRLADRLAVPSATPRAVVLLCGAGPSTSGDPATDAGGDPTVDALRRTRRLLGVAQALSAGSTEPPRLYAVTRGARAVEDGDAVDLGQSSLRGVVRVLTLEHPGLRATLVDADPGDADLNDVAEELLCDGGDDEVALRGGDRHVARLAHAPLSRSERAAATACTVRYGTDGFRLRVGRPGDLGSLEMAATGRRTPAAGEVELRVEAAGVNFRDVLTAMGLLPGAQEGSGHRIGCECAGAVTAVGPGVDHVREGDLVLAVDLRGGAFGSFTTVPAAAVAPVPAGLGPVAAAGLPIAFLTAWYALRHIGRLTAGERVLIHSATGGTGLAAVAVARRLGAEVLATVGSEDKRRYLHGMGITHVMDSRSLDFTERTLEATGGEGVDVVLNSLPGAAIRAGLRTLRPFGRFVELGVRDILSDAPLGLSPLRHNITMSAVDLAELQSDRPRVFAAMLREVLDEFAEGRLKPLHCTTYPLSEAADVLRLMAGAGHIGKLVLTVPDHGRTAAVLPEGPLTVRTGGAYIITGGLRGLGLETARRLASEGAGHLVVNGRTSPSPATSQALGELSCGGTRITVVLGDVAEPGVAERLVSTATADQTPLCGVLHSAMVLEDAAIADIRDGQLERVWAPKVDGAWQLHHATAGYALDWFAVFSSTASLLGNPGQGCYAAANSWLDAFAAWRSARGLPTLAVNWGPWARTGAATGVPGRGHGTISTAQGLRALGTLLAHRRVQTGVIPGEPSAWVPPSGRHSSFFALLLPGGAPADEGSAGTSGIRARLRSLPAGAARRAALEAFLCAQIRAVLGWKSAAPDPATPLKALDFGSLAAMELRGRLESALGVELTADFLLKHPTVAALVEGLAQRMGLEPTA</sequence>
<dbReference type="InterPro" id="IPR014031">
    <property type="entry name" value="Ketoacyl_synth_C"/>
</dbReference>
<dbReference type="InterPro" id="IPR036291">
    <property type="entry name" value="NAD(P)-bd_dom_sf"/>
</dbReference>
<dbReference type="SMART" id="SM00825">
    <property type="entry name" value="PKS_KS"/>
    <property type="match status" value="1"/>
</dbReference>
<dbReference type="PROSITE" id="PS52004">
    <property type="entry name" value="KS3_2"/>
    <property type="match status" value="1"/>
</dbReference>
<comment type="pathway">
    <text evidence="1">Antibiotic biosynthesis.</text>
</comment>
<organism evidence="12 13">
    <name type="scientific">Wenjunlia tyrosinilytica</name>
    <dbReference type="NCBI Taxonomy" id="1544741"/>
    <lineage>
        <taxon>Bacteria</taxon>
        <taxon>Bacillati</taxon>
        <taxon>Actinomycetota</taxon>
        <taxon>Actinomycetes</taxon>
        <taxon>Kitasatosporales</taxon>
        <taxon>Streptomycetaceae</taxon>
        <taxon>Wenjunlia</taxon>
    </lineage>
</organism>
<dbReference type="PROSITE" id="PS50075">
    <property type="entry name" value="CARRIER"/>
    <property type="match status" value="1"/>
</dbReference>
<keyword evidence="4" id="KW-0808">Transferase</keyword>
<dbReference type="GO" id="GO:0016491">
    <property type="term" value="F:oxidoreductase activity"/>
    <property type="evidence" value="ECO:0007669"/>
    <property type="project" value="InterPro"/>
</dbReference>
<dbReference type="InterPro" id="IPR020843">
    <property type="entry name" value="ER"/>
</dbReference>
<evidence type="ECO:0000313" key="12">
    <source>
        <dbReference type="EMBL" id="GGO98880.1"/>
    </source>
</evidence>
<dbReference type="SMART" id="SM00822">
    <property type="entry name" value="PKS_KR"/>
    <property type="match status" value="1"/>
</dbReference>
<dbReference type="Gene3D" id="1.10.1200.10">
    <property type="entry name" value="ACP-like"/>
    <property type="match status" value="1"/>
</dbReference>
<protein>
    <submittedName>
        <fullName evidence="12">Mycolipanoate synthase</fullName>
    </submittedName>
</protein>
<dbReference type="GO" id="GO:0005737">
    <property type="term" value="C:cytoplasm"/>
    <property type="evidence" value="ECO:0007669"/>
    <property type="project" value="TreeGrafter"/>
</dbReference>
<evidence type="ECO:0000256" key="5">
    <source>
        <dbReference type="ARBA" id="ARBA00023194"/>
    </source>
</evidence>
<dbReference type="InterPro" id="IPR011032">
    <property type="entry name" value="GroES-like_sf"/>
</dbReference>